<dbReference type="Gene3D" id="3.10.450.50">
    <property type="match status" value="1"/>
</dbReference>
<dbReference type="PROSITE" id="PS51257">
    <property type="entry name" value="PROKAR_LIPOPROTEIN"/>
    <property type="match status" value="1"/>
</dbReference>
<dbReference type="EMBL" id="PGGK01000015">
    <property type="protein sequence ID" value="TGC07444.1"/>
    <property type="molecule type" value="Genomic_DNA"/>
</dbReference>
<accession>A0A4E0QXE3</accession>
<dbReference type="AlphaFoldDB" id="A0A4E0QXE3"/>
<comment type="caution">
    <text evidence="1">The sequence shown here is derived from an EMBL/GenBank/DDBJ whole genome shotgun (WGS) entry which is preliminary data.</text>
</comment>
<keyword evidence="2" id="KW-1185">Reference proteome</keyword>
<proteinExistence type="predicted"/>
<name>A0A4E0QXE3_9EURY</name>
<evidence type="ECO:0000313" key="2">
    <source>
        <dbReference type="Proteomes" id="UP000297295"/>
    </source>
</evidence>
<dbReference type="RefSeq" id="WP_135390380.1">
    <property type="nucleotide sequence ID" value="NZ_PGGK01000015.1"/>
</dbReference>
<sequence length="142" mass="15986">MKKTIIAGILLAVILTAGCTGIGSSPARTVENFVLQFEQGNYDACYDLMSSSYRQDTGLADFVNICKDANPDKYEFIEVTKEYVGEDAAVVDVLVNESSVAIKFSLKDFFEIEPEYEKVTEQIELVKQEDEWKITRFPYALT</sequence>
<dbReference type="OrthoDB" id="124677at2157"/>
<dbReference type="Proteomes" id="UP000297295">
    <property type="component" value="Unassembled WGS sequence"/>
</dbReference>
<organism evidence="1 2">
    <name type="scientific">Methanolobus halotolerans</name>
    <dbReference type="NCBI Taxonomy" id="2052935"/>
    <lineage>
        <taxon>Archaea</taxon>
        <taxon>Methanobacteriati</taxon>
        <taxon>Methanobacteriota</taxon>
        <taxon>Stenosarchaea group</taxon>
        <taxon>Methanomicrobia</taxon>
        <taxon>Methanosarcinales</taxon>
        <taxon>Methanosarcinaceae</taxon>
        <taxon>Methanolobus</taxon>
    </lineage>
</organism>
<evidence type="ECO:0000313" key="1">
    <source>
        <dbReference type="EMBL" id="TGC07444.1"/>
    </source>
</evidence>
<gene>
    <name evidence="1" type="ORF">CUN85_11130</name>
</gene>
<reference evidence="1 2" key="1">
    <citation type="submission" date="2017-11" db="EMBL/GenBank/DDBJ databases">
        <title>Isolation and Characterization of Methanogenic Archaea from Saline Meromictic Lake at Siberia.</title>
        <authorList>
            <person name="Shen Y."/>
            <person name="Huang H.-H."/>
            <person name="Lai M.-C."/>
            <person name="Chen S.-C."/>
        </authorList>
    </citation>
    <scope>NUCLEOTIDE SEQUENCE [LARGE SCALE GENOMIC DNA]</scope>
    <source>
        <strain evidence="1 2">SY-01</strain>
    </source>
</reference>
<protein>
    <submittedName>
        <fullName evidence="1">Uncharacterized protein</fullName>
    </submittedName>
</protein>